<feature type="compositionally biased region" description="Low complexity" evidence="1">
    <location>
        <begin position="144"/>
        <end position="153"/>
    </location>
</feature>
<name>A0A8H4QQF0_9AGAR</name>
<gene>
    <name evidence="3" type="ORF">D9613_003296</name>
</gene>
<sequence>MLFQRITNVVALAVITFSTFASANPISEGGTSHSTLQHKQSGVNGSKQYGRSLKQYDMPGQSLKRRQTGASAARRAVDSTPTDDAEPAIATVLKQFDMRAQHHKRRQTVPSAARRAVDPTDEVAQAEITPVSMELDMHTPARRAPTAAATPTPILKQFSTRQPHDKRQGGLPSAAARRRAMKPVAVAAPEISTPATPAVAPGISQATTAVPVPTQIEEPSAKPPTDKVSNTNVNSNIPAVSGSDSIDSSRTVPVQGSGTVDPSEDLDAVTSDEPSSEDLDQAEDI</sequence>
<feature type="compositionally biased region" description="Polar residues" evidence="1">
    <location>
        <begin position="27"/>
        <end position="49"/>
    </location>
</feature>
<dbReference type="AlphaFoldDB" id="A0A8H4QQF0"/>
<feature type="region of interest" description="Disordered" evidence="1">
    <location>
        <begin position="216"/>
        <end position="285"/>
    </location>
</feature>
<keyword evidence="2" id="KW-0732">Signal</keyword>
<dbReference type="Proteomes" id="UP000521872">
    <property type="component" value="Unassembled WGS sequence"/>
</dbReference>
<feature type="region of interest" description="Disordered" evidence="1">
    <location>
        <begin position="27"/>
        <end position="85"/>
    </location>
</feature>
<feature type="signal peptide" evidence="2">
    <location>
        <begin position="1"/>
        <end position="23"/>
    </location>
</feature>
<keyword evidence="4" id="KW-1185">Reference proteome</keyword>
<evidence type="ECO:0000256" key="2">
    <source>
        <dbReference type="SAM" id="SignalP"/>
    </source>
</evidence>
<feature type="compositionally biased region" description="Acidic residues" evidence="1">
    <location>
        <begin position="274"/>
        <end position="285"/>
    </location>
</feature>
<evidence type="ECO:0000313" key="3">
    <source>
        <dbReference type="EMBL" id="KAF4614512.1"/>
    </source>
</evidence>
<feature type="compositionally biased region" description="Polar residues" evidence="1">
    <location>
        <begin position="227"/>
        <end position="260"/>
    </location>
</feature>
<dbReference type="EMBL" id="JAACJL010000044">
    <property type="protein sequence ID" value="KAF4614512.1"/>
    <property type="molecule type" value="Genomic_DNA"/>
</dbReference>
<reference evidence="3 4" key="1">
    <citation type="submission" date="2019-12" db="EMBL/GenBank/DDBJ databases">
        <authorList>
            <person name="Floudas D."/>
            <person name="Bentzer J."/>
            <person name="Ahren D."/>
            <person name="Johansson T."/>
            <person name="Persson P."/>
            <person name="Tunlid A."/>
        </authorList>
    </citation>
    <scope>NUCLEOTIDE SEQUENCE [LARGE SCALE GENOMIC DNA]</scope>
    <source>
        <strain evidence="3 4">CBS 102.39</strain>
    </source>
</reference>
<accession>A0A8H4QQF0</accession>
<evidence type="ECO:0000256" key="1">
    <source>
        <dbReference type="SAM" id="MobiDB-lite"/>
    </source>
</evidence>
<protein>
    <submittedName>
        <fullName evidence="3">Uncharacterized protein</fullName>
    </submittedName>
</protein>
<comment type="caution">
    <text evidence="3">The sequence shown here is derived from an EMBL/GenBank/DDBJ whole genome shotgun (WGS) entry which is preliminary data.</text>
</comment>
<proteinExistence type="predicted"/>
<evidence type="ECO:0000313" key="4">
    <source>
        <dbReference type="Proteomes" id="UP000521872"/>
    </source>
</evidence>
<feature type="chain" id="PRO_5034259016" evidence="2">
    <location>
        <begin position="24"/>
        <end position="285"/>
    </location>
</feature>
<organism evidence="3 4">
    <name type="scientific">Agrocybe pediades</name>
    <dbReference type="NCBI Taxonomy" id="84607"/>
    <lineage>
        <taxon>Eukaryota</taxon>
        <taxon>Fungi</taxon>
        <taxon>Dikarya</taxon>
        <taxon>Basidiomycota</taxon>
        <taxon>Agaricomycotina</taxon>
        <taxon>Agaricomycetes</taxon>
        <taxon>Agaricomycetidae</taxon>
        <taxon>Agaricales</taxon>
        <taxon>Agaricineae</taxon>
        <taxon>Strophariaceae</taxon>
        <taxon>Agrocybe</taxon>
    </lineage>
</organism>
<feature type="region of interest" description="Disordered" evidence="1">
    <location>
        <begin position="144"/>
        <end position="181"/>
    </location>
</feature>